<evidence type="ECO:0000256" key="6">
    <source>
        <dbReference type="ARBA" id="ARBA00023157"/>
    </source>
</evidence>
<dbReference type="InterPro" id="IPR013785">
    <property type="entry name" value="Aldolase_TIM"/>
</dbReference>
<keyword evidence="6" id="KW-1015">Disulfide bond</keyword>
<evidence type="ECO:0000259" key="8">
    <source>
        <dbReference type="Pfam" id="PF17801"/>
    </source>
</evidence>
<keyword evidence="10" id="KW-1185">Reference proteome</keyword>
<dbReference type="AlphaFoldDB" id="A0AAV0Q6S1"/>
<dbReference type="GO" id="GO:0009505">
    <property type="term" value="C:plant-type cell wall"/>
    <property type="evidence" value="ECO:0007669"/>
    <property type="project" value="TreeGrafter"/>
</dbReference>
<dbReference type="SUPFAM" id="SSF51011">
    <property type="entry name" value="Glycosyl hydrolase domain"/>
    <property type="match status" value="1"/>
</dbReference>
<evidence type="ECO:0000313" key="9">
    <source>
        <dbReference type="EMBL" id="CAI0540739.1"/>
    </source>
</evidence>
<sequence length="147" mass="16363">MLEVGNGSMTMEEYRSHFSIWALAKAPLIRGCDIRSMDLDTHQILSNSEVIAVNQDKLGVQGKKVKKDGDLEVWAGPLSQKRVAVVLWNKGSSPDKIVANFSDIGVPPFALVDVRDLWAHTTEAKVKEQISAYLDPHACKMYIIIQK</sequence>
<evidence type="ECO:0000256" key="7">
    <source>
        <dbReference type="ARBA" id="ARBA00023295"/>
    </source>
</evidence>
<keyword evidence="4" id="KW-0732">Signal</keyword>
<evidence type="ECO:0000256" key="1">
    <source>
        <dbReference type="ARBA" id="ARBA00001255"/>
    </source>
</evidence>
<dbReference type="EMBL" id="CAMGYJ010000009">
    <property type="protein sequence ID" value="CAI0540739.1"/>
    <property type="molecule type" value="Genomic_DNA"/>
</dbReference>
<organism evidence="9 10">
    <name type="scientific">Linum tenue</name>
    <dbReference type="NCBI Taxonomy" id="586396"/>
    <lineage>
        <taxon>Eukaryota</taxon>
        <taxon>Viridiplantae</taxon>
        <taxon>Streptophyta</taxon>
        <taxon>Embryophyta</taxon>
        <taxon>Tracheophyta</taxon>
        <taxon>Spermatophyta</taxon>
        <taxon>Magnoliopsida</taxon>
        <taxon>eudicotyledons</taxon>
        <taxon>Gunneridae</taxon>
        <taxon>Pentapetalae</taxon>
        <taxon>rosids</taxon>
        <taxon>fabids</taxon>
        <taxon>Malpighiales</taxon>
        <taxon>Linaceae</taxon>
        <taxon>Linum</taxon>
    </lineage>
</organism>
<dbReference type="Pfam" id="PF16499">
    <property type="entry name" value="Melibiase_2"/>
    <property type="match status" value="1"/>
</dbReference>
<dbReference type="GO" id="GO:0005975">
    <property type="term" value="P:carbohydrate metabolic process"/>
    <property type="evidence" value="ECO:0007669"/>
    <property type="project" value="InterPro"/>
</dbReference>
<dbReference type="EC" id="3.2.1.22" evidence="3"/>
<comment type="caution">
    <text evidence="9">The sequence shown here is derived from an EMBL/GenBank/DDBJ whole genome shotgun (WGS) entry which is preliminary data.</text>
</comment>
<dbReference type="InterPro" id="IPR013780">
    <property type="entry name" value="Glyco_hydro_b"/>
</dbReference>
<dbReference type="InterPro" id="IPR002241">
    <property type="entry name" value="Glyco_hydro_27"/>
</dbReference>
<dbReference type="PANTHER" id="PTHR11452:SF33">
    <property type="entry name" value="ALPHA-GALACTOSIDASE 2"/>
    <property type="match status" value="1"/>
</dbReference>
<feature type="domain" description="Alpha galactosidase C-terminal" evidence="8">
    <location>
        <begin position="68"/>
        <end position="143"/>
    </location>
</feature>
<dbReference type="Gene3D" id="3.20.20.70">
    <property type="entry name" value="Aldolase class I"/>
    <property type="match status" value="1"/>
</dbReference>
<dbReference type="InterPro" id="IPR041233">
    <property type="entry name" value="Melibiase_C"/>
</dbReference>
<dbReference type="Proteomes" id="UP001154282">
    <property type="component" value="Unassembled WGS sequence"/>
</dbReference>
<proteinExistence type="inferred from homology"/>
<keyword evidence="7" id="KW-0326">Glycosidase</keyword>
<dbReference type="InterPro" id="IPR017853">
    <property type="entry name" value="GH"/>
</dbReference>
<dbReference type="PANTHER" id="PTHR11452">
    <property type="entry name" value="ALPHA-GALACTOSIDASE/ALPHA-N-ACETYLGALACTOSAMINIDASE"/>
    <property type="match status" value="1"/>
</dbReference>
<comment type="similarity">
    <text evidence="2">Belongs to the glycosyl hydrolase 27 family.</text>
</comment>
<dbReference type="Pfam" id="PF17801">
    <property type="entry name" value="Melibiase_C"/>
    <property type="match status" value="1"/>
</dbReference>
<dbReference type="SUPFAM" id="SSF51445">
    <property type="entry name" value="(Trans)glycosidases"/>
    <property type="match status" value="1"/>
</dbReference>
<evidence type="ECO:0000313" key="10">
    <source>
        <dbReference type="Proteomes" id="UP001154282"/>
    </source>
</evidence>
<accession>A0AAV0Q6S1</accession>
<dbReference type="FunFam" id="2.60.40.1180:FF:000008">
    <property type="entry name" value="Alpha-galactosidase"/>
    <property type="match status" value="1"/>
</dbReference>
<evidence type="ECO:0000256" key="2">
    <source>
        <dbReference type="ARBA" id="ARBA00009743"/>
    </source>
</evidence>
<dbReference type="Gene3D" id="2.60.40.1180">
    <property type="entry name" value="Golgi alpha-mannosidase II"/>
    <property type="match status" value="1"/>
</dbReference>
<reference evidence="9" key="1">
    <citation type="submission" date="2022-08" db="EMBL/GenBank/DDBJ databases">
        <authorList>
            <person name="Gutierrez-Valencia J."/>
        </authorList>
    </citation>
    <scope>NUCLEOTIDE SEQUENCE</scope>
</reference>
<evidence type="ECO:0000256" key="4">
    <source>
        <dbReference type="ARBA" id="ARBA00022729"/>
    </source>
</evidence>
<gene>
    <name evidence="9" type="ORF">LITE_LOCUS41818</name>
</gene>
<protein>
    <recommendedName>
        <fullName evidence="3">alpha-galactosidase</fullName>
        <ecNumber evidence="3">3.2.1.22</ecNumber>
    </recommendedName>
</protein>
<evidence type="ECO:0000256" key="3">
    <source>
        <dbReference type="ARBA" id="ARBA00012755"/>
    </source>
</evidence>
<dbReference type="GO" id="GO:0004557">
    <property type="term" value="F:alpha-galactosidase activity"/>
    <property type="evidence" value="ECO:0007669"/>
    <property type="project" value="UniProtKB-EC"/>
</dbReference>
<name>A0AAV0Q6S1_9ROSI</name>
<evidence type="ECO:0000256" key="5">
    <source>
        <dbReference type="ARBA" id="ARBA00022801"/>
    </source>
</evidence>
<comment type="catalytic activity">
    <reaction evidence="1">
        <text>Hydrolysis of terminal, non-reducing alpha-D-galactose residues in alpha-D-galactosides, including galactose oligosaccharides, galactomannans and galactolipids.</text>
        <dbReference type="EC" id="3.2.1.22"/>
    </reaction>
</comment>
<keyword evidence="5" id="KW-0378">Hydrolase</keyword>